<comment type="caution">
    <text evidence="1">The sequence shown here is derived from an EMBL/GenBank/DDBJ whole genome shotgun (WGS) entry which is preliminary data.</text>
</comment>
<keyword evidence="4" id="KW-1185">Reference proteome</keyword>
<dbReference type="Proteomes" id="UP001155901">
    <property type="component" value="Unassembled WGS sequence"/>
</dbReference>
<reference evidence="2" key="2">
    <citation type="submission" date="2022-03" db="EMBL/GenBank/DDBJ databases">
        <title>Genome Encyclopedia of Bacteria and Archaea VI: Functional Genomics of Type Strains.</title>
        <authorList>
            <person name="Whitman W."/>
        </authorList>
    </citation>
    <scope>NUCLEOTIDE SEQUENCE</scope>
    <source>
        <strain evidence="2">HSC-15S17</strain>
    </source>
</reference>
<accession>A0AA41L855</accession>
<proteinExistence type="predicted"/>
<name>A0AA41L855_9BURK</name>
<gene>
    <name evidence="1" type="ORF">KVP70_13175</name>
    <name evidence="2" type="ORF">L1274_000799</name>
</gene>
<dbReference type="Proteomes" id="UP001162889">
    <property type="component" value="Unassembled WGS sequence"/>
</dbReference>
<dbReference type="RefSeq" id="WP_217942684.1">
    <property type="nucleotide sequence ID" value="NZ_JAHTGR010000006.1"/>
</dbReference>
<dbReference type="AlphaFoldDB" id="A0AA41L855"/>
<dbReference type="EMBL" id="JALJZU010000001">
    <property type="protein sequence ID" value="MCP2007111.1"/>
    <property type="molecule type" value="Genomic_DNA"/>
</dbReference>
<sequence length="350" mass="37819">MPVESDFRIIRPLSMTDALLSSSTVPEIKEVEWSSGSTYGLGDVRGVSGANNSQQVYQSLAAANTNHAPASSPAWWKPMGLVYGTYSSGATYALGDIVTVITANSHLLYQSVIAANVGNPVSDVTKWTVVGATNRWLMFDKSVQSQTVAPRSITQVITPGALVNTITLLNITGASATVSQAVSGYSKTKRLLSHDVLNWYDWYYEDLTQLTDVVFDDVPPYPDSALTITVDNGTVDAGLGCCFIGKSRTIGSTQWELTGGVLSYSTSKEELGVITMVKRANAKRLNFEVRINLGFEDEAYRLLTQYTDVEIVIIATSSYAMGLAYGFLGQWSVPISNSGKTAPIEFRALT</sequence>
<protein>
    <submittedName>
        <fullName evidence="1">Uncharacterized protein</fullName>
    </submittedName>
</protein>
<evidence type="ECO:0000313" key="4">
    <source>
        <dbReference type="Proteomes" id="UP001162889"/>
    </source>
</evidence>
<organism evidence="1 3">
    <name type="scientific">Duganella violaceipulchra</name>
    <dbReference type="NCBI Taxonomy" id="2849652"/>
    <lineage>
        <taxon>Bacteria</taxon>
        <taxon>Pseudomonadati</taxon>
        <taxon>Pseudomonadota</taxon>
        <taxon>Betaproteobacteria</taxon>
        <taxon>Burkholderiales</taxon>
        <taxon>Oxalobacteraceae</taxon>
        <taxon>Telluria group</taxon>
        <taxon>Duganella</taxon>
    </lineage>
</organism>
<dbReference type="EMBL" id="JAHTGR010000006">
    <property type="protein sequence ID" value="MBV6321895.1"/>
    <property type="molecule type" value="Genomic_DNA"/>
</dbReference>
<evidence type="ECO:0000313" key="2">
    <source>
        <dbReference type="EMBL" id="MCP2007111.1"/>
    </source>
</evidence>
<reference evidence="1" key="1">
    <citation type="submission" date="2021-07" db="EMBL/GenBank/DDBJ databases">
        <title>Characterization of violacein-producing bacteria and related species.</title>
        <authorList>
            <person name="Wilson H.S."/>
            <person name="De Leon M.E."/>
        </authorList>
    </citation>
    <scope>NUCLEOTIDE SEQUENCE</scope>
    <source>
        <strain evidence="1">HSC-15S17</strain>
    </source>
</reference>
<evidence type="ECO:0000313" key="3">
    <source>
        <dbReference type="Proteomes" id="UP001155901"/>
    </source>
</evidence>
<evidence type="ECO:0000313" key="1">
    <source>
        <dbReference type="EMBL" id="MBV6321895.1"/>
    </source>
</evidence>